<keyword evidence="5" id="KW-0677">Repeat</keyword>
<evidence type="ECO:0000256" key="10">
    <source>
        <dbReference type="PROSITE-ProRule" id="PRU00176"/>
    </source>
</evidence>
<dbReference type="GO" id="GO:0005681">
    <property type="term" value="C:spliceosomal complex"/>
    <property type="evidence" value="ECO:0007669"/>
    <property type="project" value="UniProtKB-KW"/>
</dbReference>
<dbReference type="FunFam" id="3.30.70.330:FF:000029">
    <property type="entry name" value="U2 small nuclear ribonucleoprotein B"/>
    <property type="match status" value="1"/>
</dbReference>
<comment type="similarity">
    <text evidence="2">Belongs to the RRM U1 A/B'' family.</text>
</comment>
<dbReference type="Pfam" id="PF00076">
    <property type="entry name" value="RRM_1"/>
    <property type="match status" value="2"/>
</dbReference>
<dbReference type="FunFam" id="3.30.70.330:FF:000039">
    <property type="entry name" value="U1 small nuclear ribonucleoprotein A"/>
    <property type="match status" value="1"/>
</dbReference>
<dbReference type="CDD" id="cd12246">
    <property type="entry name" value="RRM1_U1A_like"/>
    <property type="match status" value="1"/>
</dbReference>
<evidence type="ECO:0000256" key="11">
    <source>
        <dbReference type="SAM" id="MobiDB-lite"/>
    </source>
</evidence>
<evidence type="ECO:0000256" key="7">
    <source>
        <dbReference type="ARBA" id="ARBA00023187"/>
    </source>
</evidence>
<evidence type="ECO:0000256" key="8">
    <source>
        <dbReference type="ARBA" id="ARBA00023242"/>
    </source>
</evidence>
<evidence type="ECO:0000256" key="5">
    <source>
        <dbReference type="ARBA" id="ARBA00022737"/>
    </source>
</evidence>
<dbReference type="EMBL" id="CP138592">
    <property type="protein sequence ID" value="WPH04672.1"/>
    <property type="molecule type" value="Genomic_DNA"/>
</dbReference>
<accession>A0AAQ3MBN5</accession>
<keyword evidence="9 14" id="KW-0687">Ribonucleoprotein</keyword>
<dbReference type="SMART" id="SM00360">
    <property type="entry name" value="RRM"/>
    <property type="match status" value="2"/>
</dbReference>
<evidence type="ECO:0000259" key="13">
    <source>
        <dbReference type="PROSITE" id="PS50102"/>
    </source>
</evidence>
<feature type="domain" description="RRM" evidence="13">
    <location>
        <begin position="202"/>
        <end position="276"/>
    </location>
</feature>
<feature type="region of interest" description="Disordered" evidence="11">
    <location>
        <begin position="175"/>
        <end position="194"/>
    </location>
</feature>
<proteinExistence type="inferred from homology"/>
<evidence type="ECO:0000313" key="14">
    <source>
        <dbReference type="EMBL" id="WPH04672.1"/>
    </source>
</evidence>
<dbReference type="Proteomes" id="UP001303373">
    <property type="component" value="Chromosome 13"/>
</dbReference>
<evidence type="ECO:0000256" key="1">
    <source>
        <dbReference type="ARBA" id="ARBA00004123"/>
    </source>
</evidence>
<keyword evidence="12" id="KW-0732">Signal</keyword>
<keyword evidence="4" id="KW-0747">Spliceosome</keyword>
<keyword evidence="3" id="KW-0507">mRNA processing</keyword>
<sequence length="276" mass="30890">MLVDLRLAAAVTALACFVLQSHLWNNTSTLVDIQQRRIAIMEDEEPQPNATVYVRNLDESIKLPALIESLRSTFSVFGTIVDVIAKKSLKRRGQAFIVFDNADSAQMAIDELQGFELFDKQMHLAFAKTRSDATVKREDGDEAFEQHKAQRIAEKERKQAAEEKAKLQQAKHAAADALAERPVKTSKPSAGVVPEEYLPPNKVLLLRDLPEDYTKDNAMLKIVFGRFPGLKDIRLVPGRNMGFAEYEDKEGATQAKEKMDGQELAGSAIKVTYQRD</sequence>
<dbReference type="PANTHER" id="PTHR23189">
    <property type="entry name" value="RNA RECOGNITION MOTIF-CONTAINING"/>
    <property type="match status" value="1"/>
</dbReference>
<evidence type="ECO:0000313" key="15">
    <source>
        <dbReference type="Proteomes" id="UP001303373"/>
    </source>
</evidence>
<evidence type="ECO:0000256" key="3">
    <source>
        <dbReference type="ARBA" id="ARBA00022664"/>
    </source>
</evidence>
<dbReference type="SUPFAM" id="SSF54928">
    <property type="entry name" value="RNA-binding domain, RBD"/>
    <property type="match status" value="1"/>
</dbReference>
<keyword evidence="6 10" id="KW-0694">RNA-binding</keyword>
<comment type="subcellular location">
    <subcellularLocation>
        <location evidence="1">Nucleus</location>
    </subcellularLocation>
</comment>
<dbReference type="InterPro" id="IPR012677">
    <property type="entry name" value="Nucleotide-bd_a/b_plait_sf"/>
</dbReference>
<name>A0AAQ3MBN5_9PEZI</name>
<evidence type="ECO:0000256" key="12">
    <source>
        <dbReference type="SAM" id="SignalP"/>
    </source>
</evidence>
<dbReference type="GO" id="GO:0008380">
    <property type="term" value="P:RNA splicing"/>
    <property type="evidence" value="ECO:0007669"/>
    <property type="project" value="UniProtKB-KW"/>
</dbReference>
<dbReference type="InterPro" id="IPR000504">
    <property type="entry name" value="RRM_dom"/>
</dbReference>
<reference evidence="14 15" key="1">
    <citation type="submission" date="2023-11" db="EMBL/GenBank/DDBJ databases">
        <title>An acidophilic fungus is an integral part of prey digestion in a carnivorous sundew plant.</title>
        <authorList>
            <person name="Tsai I.J."/>
        </authorList>
    </citation>
    <scope>NUCLEOTIDE SEQUENCE [LARGE SCALE GENOMIC DNA]</scope>
    <source>
        <strain evidence="14">169a</strain>
    </source>
</reference>
<dbReference type="GO" id="GO:0006397">
    <property type="term" value="P:mRNA processing"/>
    <property type="evidence" value="ECO:0007669"/>
    <property type="project" value="UniProtKB-KW"/>
</dbReference>
<dbReference type="GO" id="GO:0030532">
    <property type="term" value="C:small nuclear ribonucleoprotein complex"/>
    <property type="evidence" value="ECO:0007669"/>
    <property type="project" value="UniProtKB-ARBA"/>
</dbReference>
<dbReference type="InterPro" id="IPR035979">
    <property type="entry name" value="RBD_domain_sf"/>
</dbReference>
<feature type="chain" id="PRO_5042975072" evidence="12">
    <location>
        <begin position="24"/>
        <end position="276"/>
    </location>
</feature>
<dbReference type="PROSITE" id="PS50102">
    <property type="entry name" value="RRM"/>
    <property type="match status" value="2"/>
</dbReference>
<dbReference type="CDD" id="cd12247">
    <property type="entry name" value="RRM2_U1A_like"/>
    <property type="match status" value="1"/>
</dbReference>
<evidence type="ECO:0000256" key="9">
    <source>
        <dbReference type="ARBA" id="ARBA00023274"/>
    </source>
</evidence>
<keyword evidence="15" id="KW-1185">Reference proteome</keyword>
<dbReference type="Gene3D" id="3.30.70.330">
    <property type="match status" value="2"/>
</dbReference>
<feature type="domain" description="RRM" evidence="13">
    <location>
        <begin position="50"/>
        <end position="129"/>
    </location>
</feature>
<evidence type="ECO:0000256" key="6">
    <source>
        <dbReference type="ARBA" id="ARBA00022884"/>
    </source>
</evidence>
<gene>
    <name evidence="14" type="ORF">R9X50_00756500</name>
</gene>
<organism evidence="14 15">
    <name type="scientific">Acrodontium crateriforme</name>
    <dbReference type="NCBI Taxonomy" id="150365"/>
    <lineage>
        <taxon>Eukaryota</taxon>
        <taxon>Fungi</taxon>
        <taxon>Dikarya</taxon>
        <taxon>Ascomycota</taxon>
        <taxon>Pezizomycotina</taxon>
        <taxon>Dothideomycetes</taxon>
        <taxon>Dothideomycetidae</taxon>
        <taxon>Mycosphaerellales</taxon>
        <taxon>Teratosphaeriaceae</taxon>
        <taxon>Acrodontium</taxon>
    </lineage>
</organism>
<dbReference type="GO" id="GO:0003723">
    <property type="term" value="F:RNA binding"/>
    <property type="evidence" value="ECO:0007669"/>
    <property type="project" value="UniProtKB-UniRule"/>
</dbReference>
<keyword evidence="8" id="KW-0539">Nucleus</keyword>
<keyword evidence="7" id="KW-0508">mRNA splicing</keyword>
<evidence type="ECO:0000256" key="4">
    <source>
        <dbReference type="ARBA" id="ARBA00022728"/>
    </source>
</evidence>
<feature type="signal peptide" evidence="12">
    <location>
        <begin position="1"/>
        <end position="23"/>
    </location>
</feature>
<protein>
    <submittedName>
        <fullName evidence="14">Small nuclear ribonucleoprotein U1a</fullName>
    </submittedName>
</protein>
<dbReference type="AlphaFoldDB" id="A0AAQ3MBN5"/>
<evidence type="ECO:0000256" key="2">
    <source>
        <dbReference type="ARBA" id="ARBA00007243"/>
    </source>
</evidence>